<evidence type="ECO:0008006" key="4">
    <source>
        <dbReference type="Google" id="ProtNLM"/>
    </source>
</evidence>
<dbReference type="RefSeq" id="WP_249677085.1">
    <property type="nucleotide sequence ID" value="NZ_JAMCOF010000007.1"/>
</dbReference>
<dbReference type="Proteomes" id="UP001523003">
    <property type="component" value="Unassembled WGS sequence"/>
</dbReference>
<keyword evidence="3" id="KW-1185">Reference proteome</keyword>
<reference evidence="2 3" key="1">
    <citation type="submission" date="2022-05" db="EMBL/GenBank/DDBJ databases">
        <title>Description of the Bartonella bilalgolemii sp. nov. Isolated from Apodemus uralensis (Pallas 1811).</title>
        <authorList>
            <person name="Zgheib R."/>
            <person name="Celebi B."/>
        </authorList>
    </citation>
    <scope>NUCLEOTIDE SEQUENCE [LARGE SCALE GENOMIC DNA]</scope>
    <source>
        <strain evidence="2 3">G70</strain>
    </source>
</reference>
<sequence length="192" mass="21608">MNKYAMKIFLASTLSVCYILTGCNLSAPTYGTDKTVSLQFFDDITNLASLKSTNKNSQLVMKQRPQLVFPEPNTHVVLPLPQVDSTEINSHNEIKMSEQSQKNLRNGVGANRMSSNGKVSFASDKKVVTRDHANFDDPKGVVQLNEKQQREEYLRQKKEAIGGNANYRRYLSEPPLIYRQPAVTAPAEQKEE</sequence>
<evidence type="ECO:0000313" key="2">
    <source>
        <dbReference type="EMBL" id="MCL6229927.1"/>
    </source>
</evidence>
<name>A0ABT0P9H5_9HYPH</name>
<comment type="caution">
    <text evidence="2">The sequence shown here is derived from an EMBL/GenBank/DDBJ whole genome shotgun (WGS) entry which is preliminary data.</text>
</comment>
<proteinExistence type="predicted"/>
<protein>
    <recommendedName>
        <fullName evidence="4">Lipoprotein</fullName>
    </recommendedName>
</protein>
<dbReference type="PROSITE" id="PS51257">
    <property type="entry name" value="PROKAR_LIPOPROTEIN"/>
    <property type="match status" value="1"/>
</dbReference>
<organism evidence="2 3">
    <name type="scientific">Bartonella bilalgolemii</name>
    <dbReference type="NCBI Taxonomy" id="2942911"/>
    <lineage>
        <taxon>Bacteria</taxon>
        <taxon>Pseudomonadati</taxon>
        <taxon>Pseudomonadota</taxon>
        <taxon>Alphaproteobacteria</taxon>
        <taxon>Hyphomicrobiales</taxon>
        <taxon>Bartonellaceae</taxon>
        <taxon>Bartonella</taxon>
    </lineage>
</organism>
<keyword evidence="1" id="KW-0732">Signal</keyword>
<gene>
    <name evidence="2" type="ORF">M4Z11_04855</name>
</gene>
<feature type="signal peptide" evidence="1">
    <location>
        <begin position="1"/>
        <end position="27"/>
    </location>
</feature>
<evidence type="ECO:0000256" key="1">
    <source>
        <dbReference type="SAM" id="SignalP"/>
    </source>
</evidence>
<feature type="chain" id="PRO_5046309834" description="Lipoprotein" evidence="1">
    <location>
        <begin position="28"/>
        <end position="192"/>
    </location>
</feature>
<accession>A0ABT0P9H5</accession>
<dbReference type="EMBL" id="JAMCOF010000007">
    <property type="protein sequence ID" value="MCL6229927.1"/>
    <property type="molecule type" value="Genomic_DNA"/>
</dbReference>
<evidence type="ECO:0000313" key="3">
    <source>
        <dbReference type="Proteomes" id="UP001523003"/>
    </source>
</evidence>